<organism evidence="15 16">
    <name type="scientific">Crocodylus porosus</name>
    <name type="common">Saltwater crocodile</name>
    <name type="synonym">Estuarine crocodile</name>
    <dbReference type="NCBI Taxonomy" id="8502"/>
    <lineage>
        <taxon>Eukaryota</taxon>
        <taxon>Metazoa</taxon>
        <taxon>Chordata</taxon>
        <taxon>Craniata</taxon>
        <taxon>Vertebrata</taxon>
        <taxon>Euteleostomi</taxon>
        <taxon>Archelosauria</taxon>
        <taxon>Archosauria</taxon>
        <taxon>Crocodylia</taxon>
        <taxon>Longirostres</taxon>
        <taxon>Crocodylidae</taxon>
        <taxon>Crocodylus</taxon>
    </lineage>
</organism>
<comment type="subcellular location">
    <subcellularLocation>
        <location evidence="1">Nucleus</location>
        <location evidence="1">Nucleolus</location>
    </subcellularLocation>
</comment>
<dbReference type="Pfam" id="PF20644">
    <property type="entry name" value="Rrn7_cyclin_N"/>
    <property type="match status" value="1"/>
</dbReference>
<feature type="domain" description="Rrn7/TAF1B N-terminal cyclin" evidence="13">
    <location>
        <begin position="83"/>
        <end position="252"/>
    </location>
</feature>
<keyword evidence="4" id="KW-0479">Metal-binding</keyword>
<evidence type="ECO:0000256" key="9">
    <source>
        <dbReference type="ARBA" id="ARBA00023163"/>
    </source>
</evidence>
<reference evidence="15" key="2">
    <citation type="submission" date="2025-09" db="UniProtKB">
        <authorList>
            <consortium name="Ensembl"/>
        </authorList>
    </citation>
    <scope>IDENTIFICATION</scope>
</reference>
<keyword evidence="6" id="KW-0862">Zinc</keyword>
<name>A0A7M4EGY1_CROPO</name>
<gene>
    <name evidence="15" type="primary">TAF1B</name>
</gene>
<dbReference type="InterPro" id="IPR021752">
    <property type="entry name" value="TF_Rrn7_Zf"/>
</dbReference>
<dbReference type="Pfam" id="PF20645">
    <property type="entry name" value="Rrn7_cyclin_C"/>
    <property type="match status" value="1"/>
</dbReference>
<evidence type="ECO:0000256" key="2">
    <source>
        <dbReference type="ARBA" id="ARBA00006899"/>
    </source>
</evidence>
<dbReference type="Proteomes" id="UP000594220">
    <property type="component" value="Unplaced"/>
</dbReference>
<dbReference type="Pfam" id="PF11781">
    <property type="entry name" value="Zn_ribbon_RRN7"/>
    <property type="match status" value="1"/>
</dbReference>
<evidence type="ECO:0000256" key="3">
    <source>
        <dbReference type="ARBA" id="ARBA00018994"/>
    </source>
</evidence>
<dbReference type="GeneTree" id="ENSGT00440000033827"/>
<keyword evidence="7" id="KW-0805">Transcription regulation</keyword>
<dbReference type="GO" id="GO:0001164">
    <property type="term" value="F:RNA polymerase I core promoter sequence-specific DNA binding"/>
    <property type="evidence" value="ECO:0007669"/>
    <property type="project" value="Ensembl"/>
</dbReference>
<evidence type="ECO:0000313" key="15">
    <source>
        <dbReference type="Ensembl" id="ENSCPRP00005009593.1"/>
    </source>
</evidence>
<proteinExistence type="inferred from homology"/>
<keyword evidence="9" id="KW-0804">Transcription</keyword>
<dbReference type="GO" id="GO:0070860">
    <property type="term" value="C:RNA polymerase I core factor complex"/>
    <property type="evidence" value="ECO:0007669"/>
    <property type="project" value="Ensembl"/>
</dbReference>
<sequence>GWGESAGRDKDYNEPCVQCSDVNWGLTDEGKFYCKSCHNVIERTKEVLVSDAIPNTKIQSLSKGLRKKKKIDKGWEWYVCEGFQYILKKQAEALQKLGVCPRMKDEILCCFWRCYLQKSKQAYCPRPVNDTPLELVVSDSATDVDSEPERVSPFDLSSFTESDIDLQTECSFGQISSVDRTSETMSVYSGSIDGSSYVLKRTKGNMRMSMPMTLSFCYMALLWLKEPVTLSDLLRFVAEGHIPYINAFQYFPEEIKLYGLDLKIFRVESWPEYEEVHNKMLELAAFLDLPRFPAITDSCFLHPDMLCIKYLMEANLPDELHSWTCRVVKKTGVGETNFLTLDAENESARKANYDILSVAIIIVVLKLLLLLNDQYEWVLSNFAEERNKKNKEGRLWFDFRKWYKVVKTCMDIEQKKLAEERARCLWKCETPLFYSAKQKAATLKKRQMILSLQRQFGALTDSPQVTEKQSPSSFQLTWDEENPDGSCFHGHSLEGFLQEKGNLHRPMNPEYWLCTVKLCNKKVCGHLAHYKEGDFSKSYQFILNLFSFLLRVDVSLIHEEVCLIEHKLFNARLHKKSKKQSKPKENAIRKWLLTRV</sequence>
<dbReference type="GO" id="GO:0005668">
    <property type="term" value="C:RNA polymerase transcription factor SL1 complex"/>
    <property type="evidence" value="ECO:0007669"/>
    <property type="project" value="Ensembl"/>
</dbReference>
<evidence type="ECO:0000256" key="6">
    <source>
        <dbReference type="ARBA" id="ARBA00022833"/>
    </source>
</evidence>
<evidence type="ECO:0000259" key="14">
    <source>
        <dbReference type="Pfam" id="PF20645"/>
    </source>
</evidence>
<dbReference type="InterPro" id="IPR048538">
    <property type="entry name" value="Rrn7_cyclin_C"/>
</dbReference>
<evidence type="ECO:0000256" key="7">
    <source>
        <dbReference type="ARBA" id="ARBA00023015"/>
    </source>
</evidence>
<evidence type="ECO:0000259" key="13">
    <source>
        <dbReference type="Pfam" id="PF20644"/>
    </source>
</evidence>
<feature type="domain" description="Rrn7/TAF1B C-terminal cyclin" evidence="14">
    <location>
        <begin position="269"/>
        <end position="457"/>
    </location>
</feature>
<dbReference type="Ensembl" id="ENSCPRT00005011287.1">
    <property type="protein sequence ID" value="ENSCPRP00005009593.1"/>
    <property type="gene ID" value="ENSCPRG00005006808.1"/>
</dbReference>
<dbReference type="PANTHER" id="PTHR31576:SF2">
    <property type="entry name" value="TATA BOX-BINDING PROTEIN-ASSOCIATED FACTOR RNA POLYMERASE I SUBUNIT B"/>
    <property type="match status" value="1"/>
</dbReference>
<dbReference type="InterPro" id="IPR033599">
    <property type="entry name" value="TAF1B/Rrn7"/>
</dbReference>
<dbReference type="GO" id="GO:0008270">
    <property type="term" value="F:zinc ion binding"/>
    <property type="evidence" value="ECO:0007669"/>
    <property type="project" value="UniProtKB-KW"/>
</dbReference>
<keyword evidence="10" id="KW-0539">Nucleus</keyword>
<dbReference type="GO" id="GO:0042790">
    <property type="term" value="P:nucleolar large rRNA transcription by RNA polymerase I"/>
    <property type="evidence" value="ECO:0007669"/>
    <property type="project" value="TreeGrafter"/>
</dbReference>
<dbReference type="PANTHER" id="PTHR31576">
    <property type="entry name" value="TATA BOX-BINDING PROTEIN-ASSOCIATED FACTOR RNA POLYMERASE I SUBUNIT B"/>
    <property type="match status" value="1"/>
</dbReference>
<reference evidence="15" key="1">
    <citation type="submission" date="2025-08" db="UniProtKB">
        <authorList>
            <consortium name="Ensembl"/>
        </authorList>
    </citation>
    <scope>IDENTIFICATION</scope>
</reference>
<evidence type="ECO:0000256" key="8">
    <source>
        <dbReference type="ARBA" id="ARBA00023125"/>
    </source>
</evidence>
<protein>
    <recommendedName>
        <fullName evidence="3">TATA box-binding protein-associated factor RNA polymerase I subunit B</fullName>
    </recommendedName>
    <alternativeName>
        <fullName evidence="11">TATA box-binding protein-associated factor 1B</fullName>
    </alternativeName>
</protein>
<keyword evidence="5" id="KW-0863">Zinc-finger</keyword>
<dbReference type="AlphaFoldDB" id="A0A7M4EGY1"/>
<accession>A0A7M4EGY1</accession>
<dbReference type="GO" id="GO:0005654">
    <property type="term" value="C:nucleoplasm"/>
    <property type="evidence" value="ECO:0007669"/>
    <property type="project" value="Ensembl"/>
</dbReference>
<evidence type="ECO:0000259" key="12">
    <source>
        <dbReference type="Pfam" id="PF11781"/>
    </source>
</evidence>
<comment type="similarity">
    <text evidence="2">Belongs to the RRN7/TAF1B family.</text>
</comment>
<keyword evidence="8" id="KW-0238">DNA-binding</keyword>
<evidence type="ECO:0000256" key="4">
    <source>
        <dbReference type="ARBA" id="ARBA00022723"/>
    </source>
</evidence>
<keyword evidence="16" id="KW-1185">Reference proteome</keyword>
<evidence type="ECO:0000256" key="11">
    <source>
        <dbReference type="ARBA" id="ARBA00032500"/>
    </source>
</evidence>
<evidence type="ECO:0000256" key="1">
    <source>
        <dbReference type="ARBA" id="ARBA00004604"/>
    </source>
</evidence>
<dbReference type="OMA" id="SFRFCWG"/>
<feature type="domain" description="RRN7-type" evidence="12">
    <location>
        <begin position="11"/>
        <end position="42"/>
    </location>
</feature>
<evidence type="ECO:0000256" key="5">
    <source>
        <dbReference type="ARBA" id="ARBA00022771"/>
    </source>
</evidence>
<evidence type="ECO:0000256" key="10">
    <source>
        <dbReference type="ARBA" id="ARBA00023242"/>
    </source>
</evidence>
<evidence type="ECO:0000313" key="16">
    <source>
        <dbReference type="Proteomes" id="UP000594220"/>
    </source>
</evidence>
<dbReference type="InterPro" id="IPR048540">
    <property type="entry name" value="Rrn7_cyclin_N"/>
</dbReference>